<feature type="transmembrane region" description="Helical" evidence="1">
    <location>
        <begin position="91"/>
        <end position="116"/>
    </location>
</feature>
<accession>A0ABU3TQ76</accession>
<dbReference type="Gene3D" id="2.30.30.40">
    <property type="entry name" value="SH3 Domains"/>
    <property type="match status" value="1"/>
</dbReference>
<name>A0ABU3TQ76_9BACT</name>
<proteinExistence type="predicted"/>
<evidence type="ECO:0008006" key="4">
    <source>
        <dbReference type="Google" id="ProtNLM"/>
    </source>
</evidence>
<keyword evidence="1" id="KW-1133">Transmembrane helix</keyword>
<feature type="transmembrane region" description="Helical" evidence="1">
    <location>
        <begin position="128"/>
        <end position="150"/>
    </location>
</feature>
<dbReference type="RefSeq" id="WP_315576401.1">
    <property type="nucleotide sequence ID" value="NZ_JARDXH010000004.1"/>
</dbReference>
<evidence type="ECO:0000313" key="3">
    <source>
        <dbReference type="Proteomes" id="UP001249959"/>
    </source>
</evidence>
<keyword evidence="1" id="KW-0812">Transmembrane</keyword>
<gene>
    <name evidence="2" type="ORF">PQG45_03055</name>
</gene>
<organism evidence="2 3">
    <name type="scientific">Aquirufa regiilacus</name>
    <dbReference type="NCBI Taxonomy" id="3024868"/>
    <lineage>
        <taxon>Bacteria</taxon>
        <taxon>Pseudomonadati</taxon>
        <taxon>Bacteroidota</taxon>
        <taxon>Cytophagia</taxon>
        <taxon>Cytophagales</taxon>
        <taxon>Flectobacillaceae</taxon>
        <taxon>Aquirufa</taxon>
    </lineage>
</organism>
<dbReference type="Proteomes" id="UP001249959">
    <property type="component" value="Unassembled WGS sequence"/>
</dbReference>
<protein>
    <recommendedName>
        <fullName evidence="4">SH3 domain-containing protein</fullName>
    </recommendedName>
</protein>
<keyword evidence="3" id="KW-1185">Reference proteome</keyword>
<evidence type="ECO:0000256" key="1">
    <source>
        <dbReference type="SAM" id="Phobius"/>
    </source>
</evidence>
<reference evidence="2 3" key="1">
    <citation type="submission" date="2023-09" db="EMBL/GenBank/DDBJ databases">
        <title>Aquirufa genomes.</title>
        <authorList>
            <person name="Pitt A."/>
        </authorList>
    </citation>
    <scope>NUCLEOTIDE SEQUENCE [LARGE SCALE GENOMIC DNA]</scope>
    <source>
        <strain evidence="2 3">LEOWEIH-7C</strain>
    </source>
</reference>
<dbReference type="EMBL" id="JAVNWW010000001">
    <property type="protein sequence ID" value="MDU0808011.1"/>
    <property type="molecule type" value="Genomic_DNA"/>
</dbReference>
<evidence type="ECO:0000313" key="2">
    <source>
        <dbReference type="EMBL" id="MDU0808011.1"/>
    </source>
</evidence>
<keyword evidence="1" id="KW-0472">Membrane</keyword>
<sequence>MADSLFKSNRLLEAERIYLKNLNPNSSEFESIQFKLAYIAKVKNDWVSELYRLSSIHAKQNTPAIANRLAEIGEKQQLDGYSVSLIDQIEWIYFSIFPYLLGVLLLLGLYAIIILFRKYLRNSRIPRTQLVFLSAYLLFLGLFTNLPGLLRFGIITKDKAYLRAHASSAAPVMQILKKGNRVNYWNTQDIWVTCIVNGQVGYIKASDYSAIN</sequence>
<comment type="caution">
    <text evidence="2">The sequence shown here is derived from an EMBL/GenBank/DDBJ whole genome shotgun (WGS) entry which is preliminary data.</text>
</comment>